<dbReference type="EMBL" id="JBHFQA010000017">
    <property type="protein sequence ID" value="KAL2085007.1"/>
    <property type="molecule type" value="Genomic_DNA"/>
</dbReference>
<organism evidence="2 3">
    <name type="scientific">Coilia grayii</name>
    <name type="common">Gray's grenadier anchovy</name>
    <dbReference type="NCBI Taxonomy" id="363190"/>
    <lineage>
        <taxon>Eukaryota</taxon>
        <taxon>Metazoa</taxon>
        <taxon>Chordata</taxon>
        <taxon>Craniata</taxon>
        <taxon>Vertebrata</taxon>
        <taxon>Euteleostomi</taxon>
        <taxon>Actinopterygii</taxon>
        <taxon>Neopterygii</taxon>
        <taxon>Teleostei</taxon>
        <taxon>Clupei</taxon>
        <taxon>Clupeiformes</taxon>
        <taxon>Clupeoidei</taxon>
        <taxon>Engraulidae</taxon>
        <taxon>Coilinae</taxon>
        <taxon>Coilia</taxon>
    </lineage>
</organism>
<evidence type="ECO:0000256" key="1">
    <source>
        <dbReference type="SAM" id="MobiDB-lite"/>
    </source>
</evidence>
<reference evidence="2 3" key="1">
    <citation type="submission" date="2024-09" db="EMBL/GenBank/DDBJ databases">
        <title>A chromosome-level genome assembly of Gray's grenadier anchovy, Coilia grayii.</title>
        <authorList>
            <person name="Fu Z."/>
        </authorList>
    </citation>
    <scope>NUCLEOTIDE SEQUENCE [LARGE SCALE GENOMIC DNA]</scope>
    <source>
        <strain evidence="2">G4</strain>
        <tissue evidence="2">Muscle</tissue>
    </source>
</reference>
<feature type="region of interest" description="Disordered" evidence="1">
    <location>
        <begin position="1"/>
        <end position="39"/>
    </location>
</feature>
<feature type="compositionally biased region" description="Basic and acidic residues" evidence="1">
    <location>
        <begin position="20"/>
        <end position="39"/>
    </location>
</feature>
<evidence type="ECO:0000313" key="2">
    <source>
        <dbReference type="EMBL" id="KAL2085007.1"/>
    </source>
</evidence>
<protein>
    <submittedName>
        <fullName evidence="2">Uncharacterized protein</fullName>
    </submittedName>
</protein>
<sequence>MEEDRRGDQTFDGPQPYNYEPKRWERRQGNGLGDRGRNDGQRREVELWSLNNAWRIGQNSWCSCGHCEAMPSAEESMCCRELEAYWSLVQQLVPFSNLSCLTQHPGFDACCLNPFSLQVAYLAFRQEYGPLQASRPE</sequence>
<comment type="caution">
    <text evidence="2">The sequence shown here is derived from an EMBL/GenBank/DDBJ whole genome shotgun (WGS) entry which is preliminary data.</text>
</comment>
<gene>
    <name evidence="2" type="ORF">ACEWY4_020525</name>
</gene>
<proteinExistence type="predicted"/>
<keyword evidence="3" id="KW-1185">Reference proteome</keyword>
<dbReference type="Proteomes" id="UP001591681">
    <property type="component" value="Unassembled WGS sequence"/>
</dbReference>
<dbReference type="PANTHER" id="PTHR36981">
    <property type="entry name" value="ZGC:195170"/>
    <property type="match status" value="1"/>
</dbReference>
<evidence type="ECO:0000313" key="3">
    <source>
        <dbReference type="Proteomes" id="UP001591681"/>
    </source>
</evidence>
<dbReference type="PANTHER" id="PTHR36981:SF9">
    <property type="entry name" value="NANOR-RELATED"/>
    <property type="match status" value="1"/>
</dbReference>
<name>A0ABD1JCW6_9TELE</name>
<accession>A0ABD1JCW6</accession>
<dbReference type="AlphaFoldDB" id="A0ABD1JCW6"/>